<dbReference type="PANTHER" id="PTHR43537">
    <property type="entry name" value="TRANSCRIPTIONAL REGULATOR, GNTR FAMILY"/>
    <property type="match status" value="1"/>
</dbReference>
<feature type="domain" description="HTH gntR-type" evidence="4">
    <location>
        <begin position="9"/>
        <end position="76"/>
    </location>
</feature>
<dbReference type="SMART" id="SM00345">
    <property type="entry name" value="HTH_GNTR"/>
    <property type="match status" value="1"/>
</dbReference>
<dbReference type="InterPro" id="IPR008920">
    <property type="entry name" value="TF_FadR/GntR_C"/>
</dbReference>
<dbReference type="GO" id="GO:0003700">
    <property type="term" value="F:DNA-binding transcription factor activity"/>
    <property type="evidence" value="ECO:0007669"/>
    <property type="project" value="InterPro"/>
</dbReference>
<accession>A0A940N3B7</accession>
<dbReference type="AlphaFoldDB" id="A0A940N3B7"/>
<keyword evidence="3" id="KW-0804">Transcription</keyword>
<evidence type="ECO:0000313" key="5">
    <source>
        <dbReference type="EMBL" id="MBP0494405.1"/>
    </source>
</evidence>
<evidence type="ECO:0000256" key="2">
    <source>
        <dbReference type="ARBA" id="ARBA00023125"/>
    </source>
</evidence>
<dbReference type="Pfam" id="PF00392">
    <property type="entry name" value="GntR"/>
    <property type="match status" value="1"/>
</dbReference>
<protein>
    <submittedName>
        <fullName evidence="5">GntR family transcriptional regulator</fullName>
    </submittedName>
</protein>
<dbReference type="InterPro" id="IPR011711">
    <property type="entry name" value="GntR_C"/>
</dbReference>
<dbReference type="InterPro" id="IPR036390">
    <property type="entry name" value="WH_DNA-bd_sf"/>
</dbReference>
<evidence type="ECO:0000256" key="3">
    <source>
        <dbReference type="ARBA" id="ARBA00023163"/>
    </source>
</evidence>
<dbReference type="Pfam" id="PF07729">
    <property type="entry name" value="FCD"/>
    <property type="match status" value="1"/>
</dbReference>
<dbReference type="InterPro" id="IPR036388">
    <property type="entry name" value="WH-like_DNA-bd_sf"/>
</dbReference>
<dbReference type="Gene3D" id="1.20.120.530">
    <property type="entry name" value="GntR ligand-binding domain-like"/>
    <property type="match status" value="1"/>
</dbReference>
<name>A0A940N3B7_9PROT</name>
<keyword evidence="1" id="KW-0805">Transcription regulation</keyword>
<dbReference type="SUPFAM" id="SSF46785">
    <property type="entry name" value="Winged helix' DNA-binding domain"/>
    <property type="match status" value="1"/>
</dbReference>
<dbReference type="InterPro" id="IPR000524">
    <property type="entry name" value="Tscrpt_reg_HTH_GntR"/>
</dbReference>
<organism evidence="5 6">
    <name type="scientific">Roseomonas indoligenes</name>
    <dbReference type="NCBI Taxonomy" id="2820811"/>
    <lineage>
        <taxon>Bacteria</taxon>
        <taxon>Pseudomonadati</taxon>
        <taxon>Pseudomonadota</taxon>
        <taxon>Alphaproteobacteria</taxon>
        <taxon>Acetobacterales</taxon>
        <taxon>Roseomonadaceae</taxon>
        <taxon>Roseomonas</taxon>
    </lineage>
</organism>
<keyword evidence="2" id="KW-0238">DNA-binding</keyword>
<proteinExistence type="predicted"/>
<dbReference type="SUPFAM" id="SSF48008">
    <property type="entry name" value="GntR ligand-binding domain-like"/>
    <property type="match status" value="1"/>
</dbReference>
<dbReference type="EMBL" id="JAGIZA010000010">
    <property type="protein sequence ID" value="MBP0494405.1"/>
    <property type="molecule type" value="Genomic_DNA"/>
</dbReference>
<reference evidence="5" key="1">
    <citation type="submission" date="2021-03" db="EMBL/GenBank/DDBJ databases">
        <authorList>
            <person name="So Y."/>
        </authorList>
    </citation>
    <scope>NUCLEOTIDE SEQUENCE</scope>
    <source>
        <strain evidence="5">SG15</strain>
    </source>
</reference>
<dbReference type="PANTHER" id="PTHR43537:SF20">
    <property type="entry name" value="HTH-TYPE TRANSCRIPTIONAL REPRESSOR GLAR"/>
    <property type="match status" value="1"/>
</dbReference>
<evidence type="ECO:0000259" key="4">
    <source>
        <dbReference type="PROSITE" id="PS50949"/>
    </source>
</evidence>
<evidence type="ECO:0000256" key="1">
    <source>
        <dbReference type="ARBA" id="ARBA00023015"/>
    </source>
</evidence>
<dbReference type="Proteomes" id="UP000677537">
    <property type="component" value="Unassembled WGS sequence"/>
</dbReference>
<dbReference type="Gene3D" id="1.10.10.10">
    <property type="entry name" value="Winged helix-like DNA-binding domain superfamily/Winged helix DNA-binding domain"/>
    <property type="match status" value="1"/>
</dbReference>
<keyword evidence="6" id="KW-1185">Reference proteome</keyword>
<gene>
    <name evidence="5" type="ORF">J5Y10_16600</name>
</gene>
<comment type="caution">
    <text evidence="5">The sequence shown here is derived from an EMBL/GenBank/DDBJ whole genome shotgun (WGS) entry which is preliminary data.</text>
</comment>
<dbReference type="PROSITE" id="PS50949">
    <property type="entry name" value="HTH_GNTR"/>
    <property type="match status" value="1"/>
</dbReference>
<sequence length="233" mass="25946">MPEDREVSSTQASRVYARLRDDVIAGALAPGSKLALDGLRARYGVGMTPLREALYRLSATLLVEAHDQRGFRVAALNLVHFEQVVCARERLETLMLEDSIRAGDLAWAERVEASHAALRALPMYASAGSDALNPDWRRAHHAFHYEILSGSRHFIQDMFHAILWDHSSRYRNILRPPPLDEALLRTDHARLAEAVLARDGEMAVLVLCRHIRHGSAAILKALQGAAGDNFENT</sequence>
<evidence type="ECO:0000313" key="6">
    <source>
        <dbReference type="Proteomes" id="UP000677537"/>
    </source>
</evidence>
<dbReference type="GO" id="GO:0003677">
    <property type="term" value="F:DNA binding"/>
    <property type="evidence" value="ECO:0007669"/>
    <property type="project" value="UniProtKB-KW"/>
</dbReference>
<dbReference type="RefSeq" id="WP_209375153.1">
    <property type="nucleotide sequence ID" value="NZ_JAGIZA010000010.1"/>
</dbReference>
<dbReference type="SMART" id="SM00895">
    <property type="entry name" value="FCD"/>
    <property type="match status" value="1"/>
</dbReference>